<keyword evidence="6" id="KW-0418">Kinase</keyword>
<dbReference type="Pfam" id="PF00989">
    <property type="entry name" value="PAS"/>
    <property type="match status" value="1"/>
</dbReference>
<dbReference type="Gene3D" id="1.10.287.130">
    <property type="match status" value="1"/>
</dbReference>
<keyword evidence="9" id="KW-0175">Coiled coil</keyword>
<evidence type="ECO:0000256" key="2">
    <source>
        <dbReference type="ARBA" id="ARBA00012438"/>
    </source>
</evidence>
<dbReference type="EC" id="2.7.13.3" evidence="2"/>
<dbReference type="Gene3D" id="3.30.565.10">
    <property type="entry name" value="Histidine kinase-like ATPase, C-terminal domain"/>
    <property type="match status" value="1"/>
</dbReference>
<dbReference type="InterPro" id="IPR003661">
    <property type="entry name" value="HisK_dim/P_dom"/>
</dbReference>
<comment type="catalytic activity">
    <reaction evidence="1">
        <text>ATP + protein L-histidine = ADP + protein N-phospho-L-histidine.</text>
        <dbReference type="EC" id="2.7.13.3"/>
    </reaction>
</comment>
<evidence type="ECO:0000256" key="8">
    <source>
        <dbReference type="ARBA" id="ARBA00023012"/>
    </source>
</evidence>
<evidence type="ECO:0000313" key="14">
    <source>
        <dbReference type="EMBL" id="HGV97569.1"/>
    </source>
</evidence>
<feature type="transmembrane region" description="Helical" evidence="10">
    <location>
        <begin position="69"/>
        <end position="89"/>
    </location>
</feature>
<dbReference type="InterPro" id="IPR005467">
    <property type="entry name" value="His_kinase_dom"/>
</dbReference>
<dbReference type="PROSITE" id="PS50109">
    <property type="entry name" value="HIS_KIN"/>
    <property type="match status" value="1"/>
</dbReference>
<dbReference type="Pfam" id="PF25323">
    <property type="entry name" value="6TM_PilS"/>
    <property type="match status" value="1"/>
</dbReference>
<dbReference type="InterPro" id="IPR036097">
    <property type="entry name" value="HisK_dim/P_sf"/>
</dbReference>
<dbReference type="Pfam" id="PF02518">
    <property type="entry name" value="HATPase_c"/>
    <property type="match status" value="1"/>
</dbReference>
<dbReference type="GO" id="GO:0005524">
    <property type="term" value="F:ATP binding"/>
    <property type="evidence" value="ECO:0007669"/>
    <property type="project" value="UniProtKB-KW"/>
</dbReference>
<keyword evidence="8" id="KW-0902">Two-component regulatory system</keyword>
<sequence>MDIINFMNKRALSLLRFVLILSTILVMTYSNKGLHFGEPGYFLAIIYLISNFILVRLPERLINMPAVSFAIFLFDIIIISAGVYLTGGVQTDFYLIYFLIIFIASTGQNTGAGIPIAIVASIIYIWLVHHTEPGISLWDSRFLIRIPFLFIVSFVSSYWSESMHKELKKKEELERFNRELKKEVERIAAKEIELRIYNEKLINSVASGIIAVNIDGVIMTVNPEAERVFGYKKDELIDYHIKSIPGIEPLYEKIESSMKNGKAIIREEVEVLNRNQEKIPLGCNITPLINPGGDISGCVVLFRDLSEIRRLEEQLRHSERLSYLGKMASWVAHEIRNPLTSIDGFAQLLFDIKDEKKRESYISEIRQGVKRINNIIDDILTFARIKRLEFTKIDLKNLIENTIGNMKVKYQLNCYTEPLIKGEEEAIRRLFLNLINNSVEAMDENGMIVINIDAKNGWILTEVIDNGKGIPEKDLKNIFTPFFTTKPRGTGLGLAIVKKIIDDHNGKIEIRSELGKGTTCLVYLPKYNNGR</sequence>
<dbReference type="SUPFAM" id="SSF55874">
    <property type="entry name" value="ATPase domain of HSP90 chaperone/DNA topoisomerase II/histidine kinase"/>
    <property type="match status" value="1"/>
</dbReference>
<dbReference type="GO" id="GO:0000155">
    <property type="term" value="F:phosphorelay sensor kinase activity"/>
    <property type="evidence" value="ECO:0007669"/>
    <property type="project" value="InterPro"/>
</dbReference>
<evidence type="ECO:0000256" key="4">
    <source>
        <dbReference type="ARBA" id="ARBA00022679"/>
    </source>
</evidence>
<dbReference type="InterPro" id="IPR035965">
    <property type="entry name" value="PAS-like_dom_sf"/>
</dbReference>
<keyword evidence="10" id="KW-1133">Transmembrane helix</keyword>
<feature type="transmembrane region" description="Helical" evidence="10">
    <location>
        <begin position="95"/>
        <end position="128"/>
    </location>
</feature>
<keyword evidence="3" id="KW-0597">Phosphoprotein</keyword>
<dbReference type="AlphaFoldDB" id="A0A7C4TI73"/>
<proteinExistence type="predicted"/>
<dbReference type="SMART" id="SM00387">
    <property type="entry name" value="HATPase_c"/>
    <property type="match status" value="1"/>
</dbReference>
<dbReference type="PROSITE" id="PS50112">
    <property type="entry name" value="PAS"/>
    <property type="match status" value="1"/>
</dbReference>
<feature type="domain" description="Histidine kinase" evidence="11">
    <location>
        <begin position="330"/>
        <end position="528"/>
    </location>
</feature>
<evidence type="ECO:0000259" key="12">
    <source>
        <dbReference type="PROSITE" id="PS50112"/>
    </source>
</evidence>
<dbReference type="SMART" id="SM00388">
    <property type="entry name" value="HisKA"/>
    <property type="match status" value="1"/>
</dbReference>
<reference evidence="14" key="1">
    <citation type="journal article" date="2020" name="mSystems">
        <title>Genome- and Community-Level Interaction Insights into Carbon Utilization and Element Cycling Functions of Hydrothermarchaeota in Hydrothermal Sediment.</title>
        <authorList>
            <person name="Zhou Z."/>
            <person name="Liu Y."/>
            <person name="Xu W."/>
            <person name="Pan J."/>
            <person name="Luo Z.H."/>
            <person name="Li M."/>
        </authorList>
    </citation>
    <scope>NUCLEOTIDE SEQUENCE [LARGE SCALE GENOMIC DNA]</scope>
    <source>
        <strain evidence="14">SpSt-774</strain>
    </source>
</reference>
<comment type="caution">
    <text evidence="14">The sequence shown here is derived from an EMBL/GenBank/DDBJ whole genome shotgun (WGS) entry which is preliminary data.</text>
</comment>
<dbReference type="Gene3D" id="3.30.450.20">
    <property type="entry name" value="PAS domain"/>
    <property type="match status" value="1"/>
</dbReference>
<feature type="domain" description="PAS" evidence="12">
    <location>
        <begin position="199"/>
        <end position="238"/>
    </location>
</feature>
<dbReference type="SUPFAM" id="SSF55785">
    <property type="entry name" value="PYP-like sensor domain (PAS domain)"/>
    <property type="match status" value="1"/>
</dbReference>
<evidence type="ECO:0000256" key="1">
    <source>
        <dbReference type="ARBA" id="ARBA00000085"/>
    </source>
</evidence>
<dbReference type="SMART" id="SM00091">
    <property type="entry name" value="PAS"/>
    <property type="match status" value="1"/>
</dbReference>
<dbReference type="CDD" id="cd00130">
    <property type="entry name" value="PAS"/>
    <property type="match status" value="1"/>
</dbReference>
<feature type="transmembrane region" description="Helical" evidence="10">
    <location>
        <begin position="140"/>
        <end position="159"/>
    </location>
</feature>
<feature type="transmembrane region" description="Helical" evidence="10">
    <location>
        <begin position="12"/>
        <end position="29"/>
    </location>
</feature>
<feature type="coiled-coil region" evidence="9">
    <location>
        <begin position="163"/>
        <end position="200"/>
    </location>
</feature>
<dbReference type="Pfam" id="PF00512">
    <property type="entry name" value="HisKA"/>
    <property type="match status" value="1"/>
</dbReference>
<evidence type="ECO:0000259" key="11">
    <source>
        <dbReference type="PROSITE" id="PS50109"/>
    </source>
</evidence>
<feature type="domain" description="PAC" evidence="13">
    <location>
        <begin position="265"/>
        <end position="317"/>
    </location>
</feature>
<dbReference type="CDD" id="cd00075">
    <property type="entry name" value="HATPase"/>
    <property type="match status" value="1"/>
</dbReference>
<dbReference type="SUPFAM" id="SSF47384">
    <property type="entry name" value="Homodimeric domain of signal transducing histidine kinase"/>
    <property type="match status" value="1"/>
</dbReference>
<protein>
    <recommendedName>
        <fullName evidence="2">histidine kinase</fullName>
        <ecNumber evidence="2">2.7.13.3</ecNumber>
    </recommendedName>
</protein>
<dbReference type="InterPro" id="IPR000700">
    <property type="entry name" value="PAS-assoc_C"/>
</dbReference>
<dbReference type="EMBL" id="DTGZ01000087">
    <property type="protein sequence ID" value="HGV97569.1"/>
    <property type="molecule type" value="Genomic_DNA"/>
</dbReference>
<organism evidence="14">
    <name type="scientific">candidate division WOR-3 bacterium</name>
    <dbReference type="NCBI Taxonomy" id="2052148"/>
    <lineage>
        <taxon>Bacteria</taxon>
        <taxon>Bacteria division WOR-3</taxon>
    </lineage>
</organism>
<keyword evidence="7" id="KW-0067">ATP-binding</keyword>
<evidence type="ECO:0000256" key="9">
    <source>
        <dbReference type="SAM" id="Coils"/>
    </source>
</evidence>
<dbReference type="InterPro" id="IPR036890">
    <property type="entry name" value="HATPase_C_sf"/>
</dbReference>
<evidence type="ECO:0000256" key="10">
    <source>
        <dbReference type="SAM" id="Phobius"/>
    </source>
</evidence>
<keyword evidence="10" id="KW-0472">Membrane</keyword>
<dbReference type="InterPro" id="IPR004358">
    <property type="entry name" value="Sig_transdc_His_kin-like_C"/>
</dbReference>
<evidence type="ECO:0000256" key="5">
    <source>
        <dbReference type="ARBA" id="ARBA00022741"/>
    </source>
</evidence>
<keyword evidence="10" id="KW-0812">Transmembrane</keyword>
<dbReference type="PRINTS" id="PR00344">
    <property type="entry name" value="BCTRLSENSOR"/>
</dbReference>
<feature type="transmembrane region" description="Helical" evidence="10">
    <location>
        <begin position="41"/>
        <end position="57"/>
    </location>
</feature>
<dbReference type="GO" id="GO:0006355">
    <property type="term" value="P:regulation of DNA-templated transcription"/>
    <property type="evidence" value="ECO:0007669"/>
    <property type="project" value="InterPro"/>
</dbReference>
<dbReference type="PROSITE" id="PS50113">
    <property type="entry name" value="PAC"/>
    <property type="match status" value="1"/>
</dbReference>
<keyword evidence="4" id="KW-0808">Transferase</keyword>
<dbReference type="PANTHER" id="PTHR43065:SF10">
    <property type="entry name" value="PEROXIDE STRESS-ACTIVATED HISTIDINE KINASE MAK3"/>
    <property type="match status" value="1"/>
</dbReference>
<evidence type="ECO:0000256" key="6">
    <source>
        <dbReference type="ARBA" id="ARBA00022777"/>
    </source>
</evidence>
<evidence type="ECO:0000256" key="3">
    <source>
        <dbReference type="ARBA" id="ARBA00022553"/>
    </source>
</evidence>
<dbReference type="InterPro" id="IPR003594">
    <property type="entry name" value="HATPase_dom"/>
</dbReference>
<gene>
    <name evidence="14" type="ORF">ENV60_04670</name>
</gene>
<evidence type="ECO:0000256" key="7">
    <source>
        <dbReference type="ARBA" id="ARBA00022840"/>
    </source>
</evidence>
<dbReference type="InterPro" id="IPR000014">
    <property type="entry name" value="PAS"/>
</dbReference>
<dbReference type="CDD" id="cd00082">
    <property type="entry name" value="HisKA"/>
    <property type="match status" value="1"/>
</dbReference>
<name>A0A7C4TI73_UNCW3</name>
<dbReference type="InterPro" id="IPR013767">
    <property type="entry name" value="PAS_fold"/>
</dbReference>
<evidence type="ECO:0000259" key="13">
    <source>
        <dbReference type="PROSITE" id="PS50113"/>
    </source>
</evidence>
<dbReference type="NCBIfam" id="TIGR00229">
    <property type="entry name" value="sensory_box"/>
    <property type="match status" value="1"/>
</dbReference>
<accession>A0A7C4TI73</accession>
<dbReference type="PANTHER" id="PTHR43065">
    <property type="entry name" value="SENSOR HISTIDINE KINASE"/>
    <property type="match status" value="1"/>
</dbReference>
<keyword evidence="5" id="KW-0547">Nucleotide-binding</keyword>